<organism evidence="2 3">
    <name type="scientific">Candidatus Raymondbacteria bacterium RIFOXYD12_FULL_49_13</name>
    <dbReference type="NCBI Taxonomy" id="1817890"/>
    <lineage>
        <taxon>Bacteria</taxon>
        <taxon>Raymondiibacteriota</taxon>
    </lineage>
</organism>
<evidence type="ECO:0000259" key="1">
    <source>
        <dbReference type="SMART" id="SM01321"/>
    </source>
</evidence>
<gene>
    <name evidence="2" type="ORF">A2519_00270</name>
</gene>
<sequence>MVHYMVTAHNYQRPFDNPEIALVCCNNLINCHEMKRVRIHAFCLMPDHLHLCIEKGHDDPDYFLGRWKSFVTHESWKYGWNGKLWRDGHLSKEVVSLTATEKVTSYVLFNSQEAGLVSLWKEWPYWAEPIFGRKSWK</sequence>
<dbReference type="GO" id="GO:0003677">
    <property type="term" value="F:DNA binding"/>
    <property type="evidence" value="ECO:0007669"/>
    <property type="project" value="InterPro"/>
</dbReference>
<proteinExistence type="predicted"/>
<dbReference type="InterPro" id="IPR002686">
    <property type="entry name" value="Transposase_17"/>
</dbReference>
<dbReference type="GO" id="GO:0006313">
    <property type="term" value="P:DNA transposition"/>
    <property type="evidence" value="ECO:0007669"/>
    <property type="project" value="InterPro"/>
</dbReference>
<dbReference type="EMBL" id="MFYX01000157">
    <property type="protein sequence ID" value="OGJ99922.1"/>
    <property type="molecule type" value="Genomic_DNA"/>
</dbReference>
<reference evidence="2 3" key="1">
    <citation type="journal article" date="2016" name="Nat. Commun.">
        <title>Thousands of microbial genomes shed light on interconnected biogeochemical processes in an aquifer system.</title>
        <authorList>
            <person name="Anantharaman K."/>
            <person name="Brown C.T."/>
            <person name="Hug L.A."/>
            <person name="Sharon I."/>
            <person name="Castelle C.J."/>
            <person name="Probst A.J."/>
            <person name="Thomas B.C."/>
            <person name="Singh A."/>
            <person name="Wilkins M.J."/>
            <person name="Karaoz U."/>
            <person name="Brodie E.L."/>
            <person name="Williams K.H."/>
            <person name="Hubbard S.S."/>
            <person name="Banfield J.F."/>
        </authorList>
    </citation>
    <scope>NUCLEOTIDE SEQUENCE [LARGE SCALE GENOMIC DNA]</scope>
</reference>
<dbReference type="Proteomes" id="UP000179243">
    <property type="component" value="Unassembled WGS sequence"/>
</dbReference>
<evidence type="ECO:0000313" key="2">
    <source>
        <dbReference type="EMBL" id="OGJ99922.1"/>
    </source>
</evidence>
<protein>
    <recommendedName>
        <fullName evidence="1">Transposase IS200-like domain-containing protein</fullName>
    </recommendedName>
</protein>
<dbReference type="Pfam" id="PF01797">
    <property type="entry name" value="Y1_Tnp"/>
    <property type="match status" value="1"/>
</dbReference>
<dbReference type="InterPro" id="IPR036515">
    <property type="entry name" value="Transposase_17_sf"/>
</dbReference>
<comment type="caution">
    <text evidence="2">The sequence shown here is derived from an EMBL/GenBank/DDBJ whole genome shotgun (WGS) entry which is preliminary data.</text>
</comment>
<feature type="domain" description="Transposase IS200-like" evidence="1">
    <location>
        <begin position="6"/>
        <end position="110"/>
    </location>
</feature>
<dbReference type="AlphaFoldDB" id="A0A1F7F032"/>
<accession>A0A1F7F032</accession>
<dbReference type="GO" id="GO:0004803">
    <property type="term" value="F:transposase activity"/>
    <property type="evidence" value="ECO:0007669"/>
    <property type="project" value="InterPro"/>
</dbReference>
<evidence type="ECO:0000313" key="3">
    <source>
        <dbReference type="Proteomes" id="UP000179243"/>
    </source>
</evidence>
<dbReference type="Gene3D" id="3.30.70.1290">
    <property type="entry name" value="Transposase IS200-like"/>
    <property type="match status" value="1"/>
</dbReference>
<dbReference type="SUPFAM" id="SSF143422">
    <property type="entry name" value="Transposase IS200-like"/>
    <property type="match status" value="1"/>
</dbReference>
<dbReference type="SMART" id="SM01321">
    <property type="entry name" value="Y1_Tnp"/>
    <property type="match status" value="1"/>
</dbReference>
<name>A0A1F7F032_UNCRA</name>